<dbReference type="SMART" id="SM00935">
    <property type="entry name" value="OmpH"/>
    <property type="match status" value="1"/>
</dbReference>
<dbReference type="SUPFAM" id="SSF111384">
    <property type="entry name" value="OmpH-like"/>
    <property type="match status" value="1"/>
</dbReference>
<feature type="region of interest" description="Disordered" evidence="3">
    <location>
        <begin position="80"/>
        <end position="109"/>
    </location>
</feature>
<keyword evidence="4" id="KW-0472">Membrane</keyword>
<name>A0A8J2UGP9_9BACT</name>
<dbReference type="GO" id="GO:0005829">
    <property type="term" value="C:cytosol"/>
    <property type="evidence" value="ECO:0007669"/>
    <property type="project" value="TreeGrafter"/>
</dbReference>
<dbReference type="AlphaFoldDB" id="A0A8J2UGP9"/>
<dbReference type="InterPro" id="IPR024930">
    <property type="entry name" value="Skp_dom_sf"/>
</dbReference>
<sequence>MKYISTILSVVALGLVAVLYLTQTRQLEQMKKNTGGEPKNPGIGFKMAYFDMDSLETHYEEFRDAQAQVKEQDNRMTQELSSLDRSNQKKIDGWRQKQQSNTMTQAEGEQAQREYQEMQQQFASRKQELEQALYKRTEDLKTNLRKKIEDFLKEYNKQKGFSYIIQYDANSFIYAKDSLYNITSDLVDGLNAAYKKK</sequence>
<keyword evidence="4" id="KW-1133">Transmembrane helix</keyword>
<reference evidence="5" key="1">
    <citation type="journal article" date="2014" name="Int. J. Syst. Evol. Microbiol.">
        <title>Complete genome sequence of Corynebacterium casei LMG S-19264T (=DSM 44701T), isolated from a smear-ripened cheese.</title>
        <authorList>
            <consortium name="US DOE Joint Genome Institute (JGI-PGF)"/>
            <person name="Walter F."/>
            <person name="Albersmeier A."/>
            <person name="Kalinowski J."/>
            <person name="Ruckert C."/>
        </authorList>
    </citation>
    <scope>NUCLEOTIDE SEQUENCE</scope>
    <source>
        <strain evidence="5">CGMCC 1.15448</strain>
    </source>
</reference>
<feature type="compositionally biased region" description="Polar residues" evidence="3">
    <location>
        <begin position="96"/>
        <end position="107"/>
    </location>
</feature>
<accession>A0A8J2UGP9</accession>
<dbReference type="Proteomes" id="UP000607559">
    <property type="component" value="Unassembled WGS sequence"/>
</dbReference>
<evidence type="ECO:0000313" key="5">
    <source>
        <dbReference type="EMBL" id="GGB15046.1"/>
    </source>
</evidence>
<comment type="similarity">
    <text evidence="1">Belongs to the Skp family.</text>
</comment>
<reference evidence="5" key="2">
    <citation type="submission" date="2020-09" db="EMBL/GenBank/DDBJ databases">
        <authorList>
            <person name="Sun Q."/>
            <person name="Zhou Y."/>
        </authorList>
    </citation>
    <scope>NUCLEOTIDE SEQUENCE</scope>
    <source>
        <strain evidence="5">CGMCC 1.15448</strain>
    </source>
</reference>
<dbReference type="InterPro" id="IPR005632">
    <property type="entry name" value="Chaperone_Skp"/>
</dbReference>
<dbReference type="Pfam" id="PF03938">
    <property type="entry name" value="OmpH"/>
    <property type="match status" value="1"/>
</dbReference>
<dbReference type="PANTHER" id="PTHR35089">
    <property type="entry name" value="CHAPERONE PROTEIN SKP"/>
    <property type="match status" value="1"/>
</dbReference>
<evidence type="ECO:0000256" key="2">
    <source>
        <dbReference type="ARBA" id="ARBA00022729"/>
    </source>
</evidence>
<dbReference type="EMBL" id="BMJC01000005">
    <property type="protein sequence ID" value="GGB15046.1"/>
    <property type="molecule type" value="Genomic_DNA"/>
</dbReference>
<dbReference type="RefSeq" id="WP_188935765.1">
    <property type="nucleotide sequence ID" value="NZ_BMJC01000005.1"/>
</dbReference>
<keyword evidence="2" id="KW-0732">Signal</keyword>
<proteinExistence type="inferred from homology"/>
<dbReference type="GO" id="GO:0051082">
    <property type="term" value="F:unfolded protein binding"/>
    <property type="evidence" value="ECO:0007669"/>
    <property type="project" value="InterPro"/>
</dbReference>
<feature type="transmembrane region" description="Helical" evidence="4">
    <location>
        <begin position="6"/>
        <end position="22"/>
    </location>
</feature>
<organism evidence="5 6">
    <name type="scientific">Puia dinghuensis</name>
    <dbReference type="NCBI Taxonomy" id="1792502"/>
    <lineage>
        <taxon>Bacteria</taxon>
        <taxon>Pseudomonadati</taxon>
        <taxon>Bacteroidota</taxon>
        <taxon>Chitinophagia</taxon>
        <taxon>Chitinophagales</taxon>
        <taxon>Chitinophagaceae</taxon>
        <taxon>Puia</taxon>
    </lineage>
</organism>
<protein>
    <submittedName>
        <fullName evidence="5">Membrane protein</fullName>
    </submittedName>
</protein>
<dbReference type="Gene3D" id="3.30.910.20">
    <property type="entry name" value="Skp domain"/>
    <property type="match status" value="1"/>
</dbReference>
<gene>
    <name evidence="5" type="ORF">GCM10011511_43480</name>
</gene>
<comment type="caution">
    <text evidence="5">The sequence shown here is derived from an EMBL/GenBank/DDBJ whole genome shotgun (WGS) entry which is preliminary data.</text>
</comment>
<dbReference type="PANTHER" id="PTHR35089:SF1">
    <property type="entry name" value="CHAPERONE PROTEIN SKP"/>
    <property type="match status" value="1"/>
</dbReference>
<keyword evidence="6" id="KW-1185">Reference proteome</keyword>
<dbReference type="GO" id="GO:0050821">
    <property type="term" value="P:protein stabilization"/>
    <property type="evidence" value="ECO:0007669"/>
    <property type="project" value="TreeGrafter"/>
</dbReference>
<evidence type="ECO:0000256" key="1">
    <source>
        <dbReference type="ARBA" id="ARBA00009091"/>
    </source>
</evidence>
<evidence type="ECO:0000256" key="3">
    <source>
        <dbReference type="SAM" id="MobiDB-lite"/>
    </source>
</evidence>
<keyword evidence="4" id="KW-0812">Transmembrane</keyword>
<feature type="compositionally biased region" description="Basic and acidic residues" evidence="3">
    <location>
        <begin position="86"/>
        <end position="95"/>
    </location>
</feature>
<evidence type="ECO:0000313" key="6">
    <source>
        <dbReference type="Proteomes" id="UP000607559"/>
    </source>
</evidence>
<evidence type="ECO:0000256" key="4">
    <source>
        <dbReference type="SAM" id="Phobius"/>
    </source>
</evidence>